<accession>A0A835F668</accession>
<gene>
    <name evidence="2" type="ORF">HU200_017465</name>
</gene>
<evidence type="ECO:0000313" key="2">
    <source>
        <dbReference type="EMBL" id="KAF8729526.1"/>
    </source>
</evidence>
<organism evidence="2 3">
    <name type="scientific">Digitaria exilis</name>
    <dbReference type="NCBI Taxonomy" id="1010633"/>
    <lineage>
        <taxon>Eukaryota</taxon>
        <taxon>Viridiplantae</taxon>
        <taxon>Streptophyta</taxon>
        <taxon>Embryophyta</taxon>
        <taxon>Tracheophyta</taxon>
        <taxon>Spermatophyta</taxon>
        <taxon>Magnoliopsida</taxon>
        <taxon>Liliopsida</taxon>
        <taxon>Poales</taxon>
        <taxon>Poaceae</taxon>
        <taxon>PACMAD clade</taxon>
        <taxon>Panicoideae</taxon>
        <taxon>Panicodae</taxon>
        <taxon>Paniceae</taxon>
        <taxon>Anthephorinae</taxon>
        <taxon>Digitaria</taxon>
    </lineage>
</organism>
<dbReference type="EMBL" id="JACEFO010001623">
    <property type="protein sequence ID" value="KAF8729526.1"/>
    <property type="molecule type" value="Genomic_DNA"/>
</dbReference>
<name>A0A835F668_9POAL</name>
<protein>
    <submittedName>
        <fullName evidence="2">Uncharacterized protein</fullName>
    </submittedName>
</protein>
<keyword evidence="3" id="KW-1185">Reference proteome</keyword>
<feature type="region of interest" description="Disordered" evidence="1">
    <location>
        <begin position="85"/>
        <end position="114"/>
    </location>
</feature>
<dbReference type="AlphaFoldDB" id="A0A835F668"/>
<sequence length="172" mass="18638">MASAAAAPAPVPGVHPRYVPERGRVLKGMLGALVGCFRPAKTQPLPRVLALPTKPQPQSVTLQASCVRHEHESRRWARQRLRRRWAQQGRAAAGSPPALRPQARLGAEGDRPRRSPLLRRCLHGEHRWPPRAPGAGGGRRRRAGAHILARSDLLSGPSVSCLSGTCKRGTPI</sequence>
<reference evidence="2" key="1">
    <citation type="submission" date="2020-07" db="EMBL/GenBank/DDBJ databases">
        <title>Genome sequence and genetic diversity analysis of an under-domesticated orphan crop, white fonio (Digitaria exilis).</title>
        <authorList>
            <person name="Bennetzen J.L."/>
            <person name="Chen S."/>
            <person name="Ma X."/>
            <person name="Wang X."/>
            <person name="Yssel A.E.J."/>
            <person name="Chaluvadi S.R."/>
            <person name="Johnson M."/>
            <person name="Gangashetty P."/>
            <person name="Hamidou F."/>
            <person name="Sanogo M.D."/>
            <person name="Zwaenepoel A."/>
            <person name="Wallace J."/>
            <person name="Van De Peer Y."/>
            <person name="Van Deynze A."/>
        </authorList>
    </citation>
    <scope>NUCLEOTIDE SEQUENCE</scope>
    <source>
        <tissue evidence="2">Leaves</tissue>
    </source>
</reference>
<evidence type="ECO:0000256" key="1">
    <source>
        <dbReference type="SAM" id="MobiDB-lite"/>
    </source>
</evidence>
<comment type="caution">
    <text evidence="2">The sequence shown here is derived from an EMBL/GenBank/DDBJ whole genome shotgun (WGS) entry which is preliminary data.</text>
</comment>
<dbReference type="OrthoDB" id="665082at2759"/>
<dbReference type="Proteomes" id="UP000636709">
    <property type="component" value="Unassembled WGS sequence"/>
</dbReference>
<evidence type="ECO:0000313" key="3">
    <source>
        <dbReference type="Proteomes" id="UP000636709"/>
    </source>
</evidence>
<feature type="region of interest" description="Disordered" evidence="1">
    <location>
        <begin position="123"/>
        <end position="142"/>
    </location>
</feature>
<proteinExistence type="predicted"/>